<dbReference type="InterPro" id="IPR024093">
    <property type="entry name" value="Uncharacterised_MTH865"/>
</dbReference>
<gene>
    <name evidence="1" type="ordered locus">Dtox_1942</name>
</gene>
<protein>
    <recommendedName>
        <fullName evidence="3">MTH865-like family protein</fullName>
    </recommendedName>
</protein>
<dbReference type="RefSeq" id="WP_015757485.1">
    <property type="nucleotide sequence ID" value="NC_013216.1"/>
</dbReference>
<dbReference type="Gene3D" id="1.10.238.80">
    <property type="entry name" value="MTH865-like"/>
    <property type="match status" value="1"/>
</dbReference>
<name>C8VY99_DESAS</name>
<dbReference type="EMBL" id="CP001720">
    <property type="protein sequence ID" value="ACV62780.1"/>
    <property type="molecule type" value="Genomic_DNA"/>
</dbReference>
<dbReference type="Proteomes" id="UP000002217">
    <property type="component" value="Chromosome"/>
</dbReference>
<dbReference type="OrthoDB" id="1808525at2"/>
<keyword evidence="2" id="KW-1185">Reference proteome</keyword>
<accession>C8VY99</accession>
<reference evidence="1 2" key="1">
    <citation type="journal article" date="2009" name="Stand. Genomic Sci.">
        <title>Complete genome sequence of Desulfotomaculum acetoxidans type strain (5575).</title>
        <authorList>
            <person name="Spring S."/>
            <person name="Lapidus A."/>
            <person name="Schroder M."/>
            <person name="Gleim D."/>
            <person name="Sims D."/>
            <person name="Meincke L."/>
            <person name="Glavina Del Rio T."/>
            <person name="Tice H."/>
            <person name="Copeland A."/>
            <person name="Cheng J.F."/>
            <person name="Lucas S."/>
            <person name="Chen F."/>
            <person name="Nolan M."/>
            <person name="Bruce D."/>
            <person name="Goodwin L."/>
            <person name="Pitluck S."/>
            <person name="Ivanova N."/>
            <person name="Mavromatis K."/>
            <person name="Mikhailova N."/>
            <person name="Pati A."/>
            <person name="Chen A."/>
            <person name="Palaniappan K."/>
            <person name="Land M."/>
            <person name="Hauser L."/>
            <person name="Chang Y.J."/>
            <person name="Jeffries C.D."/>
            <person name="Chain P."/>
            <person name="Saunders E."/>
            <person name="Brettin T."/>
            <person name="Detter J.C."/>
            <person name="Goker M."/>
            <person name="Bristow J."/>
            <person name="Eisen J.A."/>
            <person name="Markowitz V."/>
            <person name="Hugenholtz P."/>
            <person name="Kyrpides N.C."/>
            <person name="Klenk H.P."/>
            <person name="Han C."/>
        </authorList>
    </citation>
    <scope>NUCLEOTIDE SEQUENCE [LARGE SCALE GENOMIC DNA]</scope>
    <source>
        <strain evidence="2">ATCC 49208 / DSM 771 / VKM B-1644</strain>
    </source>
</reference>
<dbReference type="InterPro" id="IPR036825">
    <property type="entry name" value="MTH865-like_sf"/>
</dbReference>
<proteinExistence type="predicted"/>
<dbReference type="SUPFAM" id="SSF69025">
    <property type="entry name" value="Hypothetical protein MTH865"/>
    <property type="match status" value="1"/>
</dbReference>
<dbReference type="Pfam" id="PF07747">
    <property type="entry name" value="MTH865"/>
    <property type="match status" value="1"/>
</dbReference>
<sequence length="79" mass="8122">MSVREIIKSQIIGALEKANFPIATPEALLSSFPNGAATTCKAGDLEVTAGEAGKLLTANDFPFTSAEVVAETIVSRAGL</sequence>
<dbReference type="eggNOG" id="COG4746">
    <property type="taxonomic scope" value="Bacteria"/>
</dbReference>
<dbReference type="AlphaFoldDB" id="C8VY99"/>
<evidence type="ECO:0008006" key="3">
    <source>
        <dbReference type="Google" id="ProtNLM"/>
    </source>
</evidence>
<evidence type="ECO:0000313" key="2">
    <source>
        <dbReference type="Proteomes" id="UP000002217"/>
    </source>
</evidence>
<organism evidence="1 2">
    <name type="scientific">Desulfofarcimen acetoxidans (strain ATCC 49208 / DSM 771 / KCTC 5769 / VKM B-1644 / 5575)</name>
    <name type="common">Desulfotomaculum acetoxidans</name>
    <dbReference type="NCBI Taxonomy" id="485916"/>
    <lineage>
        <taxon>Bacteria</taxon>
        <taxon>Bacillati</taxon>
        <taxon>Bacillota</taxon>
        <taxon>Clostridia</taxon>
        <taxon>Eubacteriales</taxon>
        <taxon>Peptococcaceae</taxon>
        <taxon>Desulfofarcimen</taxon>
    </lineage>
</organism>
<dbReference type="KEGG" id="dae:Dtox_1942"/>
<dbReference type="STRING" id="485916.Dtox_1942"/>
<dbReference type="HOGENOM" id="CLU_193458_0_0_9"/>
<evidence type="ECO:0000313" key="1">
    <source>
        <dbReference type="EMBL" id="ACV62780.1"/>
    </source>
</evidence>